<sequence length="100" mass="11589">MLDRKKIVFISFITISFFTINSCSRIWSIGILNQKDKTVILILKLQIPVSQDHFQSWITGHHSENLNLPSIDFRNWFRVKSESIGYSNGLKFDGLSNRST</sequence>
<keyword evidence="1" id="KW-1133">Transmembrane helix</keyword>
<gene>
    <name evidence="2" type="ORF">LEP1GSC081_3528</name>
</gene>
<evidence type="ECO:0000256" key="1">
    <source>
        <dbReference type="SAM" id="Phobius"/>
    </source>
</evidence>
<dbReference type="Proteomes" id="UP000006253">
    <property type="component" value="Unassembled WGS sequence"/>
</dbReference>
<evidence type="ECO:0000313" key="3">
    <source>
        <dbReference type="Proteomes" id="UP000006253"/>
    </source>
</evidence>
<proteinExistence type="predicted"/>
<keyword evidence="1" id="KW-0812">Transmembrane</keyword>
<reference evidence="2 3" key="1">
    <citation type="submission" date="2012-10" db="EMBL/GenBank/DDBJ databases">
        <authorList>
            <person name="Harkins D.M."/>
            <person name="Durkin A.S."/>
            <person name="Brinkac L.M."/>
            <person name="Selengut J.D."/>
            <person name="Sanka R."/>
            <person name="DePew J."/>
            <person name="Purushe J."/>
            <person name="Peacock S.J."/>
            <person name="Thaipadungpanit J."/>
            <person name="Wuthiekanun V.W."/>
            <person name="Day N.P."/>
            <person name="Vinetz J.M."/>
            <person name="Sutton G.G."/>
            <person name="Nelson W.C."/>
            <person name="Fouts D.E."/>
        </authorList>
    </citation>
    <scope>NUCLEOTIDE SEQUENCE [LARGE SCALE GENOMIC DNA]</scope>
    <source>
        <strain evidence="2 3">H1</strain>
    </source>
</reference>
<dbReference type="AlphaFoldDB" id="A0A0E2BIQ5"/>
<protein>
    <submittedName>
        <fullName evidence="2">Uncharacterized protein</fullName>
    </submittedName>
</protein>
<dbReference type="RefSeq" id="WP_004764419.1">
    <property type="nucleotide sequence ID" value="NZ_AHMY02000012.1"/>
</dbReference>
<dbReference type="EMBL" id="AHMY02000012">
    <property type="protein sequence ID" value="EKO17174.1"/>
    <property type="molecule type" value="Genomic_DNA"/>
</dbReference>
<evidence type="ECO:0000313" key="2">
    <source>
        <dbReference type="EMBL" id="EKO17174.1"/>
    </source>
</evidence>
<organism evidence="2 3">
    <name type="scientific">Leptospira kirschneri str. H1</name>
    <dbReference type="NCBI Taxonomy" id="1049966"/>
    <lineage>
        <taxon>Bacteria</taxon>
        <taxon>Pseudomonadati</taxon>
        <taxon>Spirochaetota</taxon>
        <taxon>Spirochaetia</taxon>
        <taxon>Leptospirales</taxon>
        <taxon>Leptospiraceae</taxon>
        <taxon>Leptospira</taxon>
    </lineage>
</organism>
<comment type="caution">
    <text evidence="2">The sequence shown here is derived from an EMBL/GenBank/DDBJ whole genome shotgun (WGS) entry which is preliminary data.</text>
</comment>
<accession>A0A0E2BIQ5</accession>
<keyword evidence="1" id="KW-0472">Membrane</keyword>
<name>A0A0E2BIQ5_9LEPT</name>
<feature type="transmembrane region" description="Helical" evidence="1">
    <location>
        <begin position="7"/>
        <end position="27"/>
    </location>
</feature>